<dbReference type="InterPro" id="IPR027417">
    <property type="entry name" value="P-loop_NTPase"/>
</dbReference>
<evidence type="ECO:0000313" key="3">
    <source>
        <dbReference type="Proteomes" id="UP000011547"/>
    </source>
</evidence>
<dbReference type="InterPro" id="IPR038726">
    <property type="entry name" value="PDDEXK_AddAB-type"/>
</dbReference>
<dbReference type="Proteomes" id="UP000011547">
    <property type="component" value="Chromosome"/>
</dbReference>
<dbReference type="GO" id="GO:0004527">
    <property type="term" value="F:exonuclease activity"/>
    <property type="evidence" value="ECO:0007669"/>
    <property type="project" value="UniProtKB-KW"/>
</dbReference>
<dbReference type="InterPro" id="IPR011604">
    <property type="entry name" value="PDDEXK-like_dom_sf"/>
</dbReference>
<evidence type="ECO:0000313" key="2">
    <source>
        <dbReference type="EMBL" id="AGF46691.1"/>
    </source>
</evidence>
<dbReference type="RefSeq" id="WP_015396102.1">
    <property type="nucleotide sequence ID" value="NC_020294.1"/>
</dbReference>
<dbReference type="PATRIC" id="fig|1208919.3.peg.128"/>
<dbReference type="OrthoDB" id="9761147at2"/>
<organism evidence="2 3">
    <name type="scientific">Candidatus Kinetoplastidibacterium desouzai TCC079E</name>
    <dbReference type="NCBI Taxonomy" id="1208919"/>
    <lineage>
        <taxon>Bacteria</taxon>
        <taxon>Pseudomonadati</taxon>
        <taxon>Pseudomonadota</taxon>
        <taxon>Betaproteobacteria</taxon>
        <taxon>Candidatus Kinetoplastidibacterium</taxon>
    </lineage>
</organism>
<dbReference type="Gene3D" id="3.90.320.10">
    <property type="match status" value="1"/>
</dbReference>
<name>M1LRA7_9PROT</name>
<dbReference type="KEGG" id="kde:CDSE_0358"/>
<keyword evidence="2" id="KW-0540">Nuclease</keyword>
<dbReference type="Pfam" id="PF12705">
    <property type="entry name" value="PDDEXK_1"/>
    <property type="match status" value="1"/>
</dbReference>
<feature type="domain" description="PD-(D/E)XK endonuclease-like" evidence="1">
    <location>
        <begin position="602"/>
        <end position="788"/>
    </location>
</feature>
<accession>M1LRA7</accession>
<dbReference type="InterPro" id="IPR019925">
    <property type="entry name" value="DNA_repair_protein_predicted"/>
</dbReference>
<gene>
    <name evidence="2" type="ORF">CDSE_0358</name>
</gene>
<dbReference type="AlphaFoldDB" id="M1LRA7"/>
<keyword evidence="2" id="KW-0378">Hydrolase</keyword>
<evidence type="ECO:0000259" key="1">
    <source>
        <dbReference type="Pfam" id="PF12705"/>
    </source>
</evidence>
<dbReference type="SUPFAM" id="SSF52540">
    <property type="entry name" value="P-loop containing nucleoside triphosphate hydrolases"/>
    <property type="match status" value="1"/>
</dbReference>
<keyword evidence="2" id="KW-0269">Exonuclease</keyword>
<dbReference type="HOGENOM" id="CLU_014693_0_0_4"/>
<protein>
    <submittedName>
        <fullName evidence="2">RecB family exonuclease</fullName>
    </submittedName>
</protein>
<reference evidence="2 3" key="1">
    <citation type="journal article" date="2013" name="Genome Biol. Evol.">
        <title>Genome evolution and phylogenomic analysis of candidatus kinetoplastibacterium, the betaproteobacterial endosymbionts of strigomonas and angomonas.</title>
        <authorList>
            <person name="Alves J.M."/>
            <person name="Serrano M.G."/>
            <person name="Maia da Silva F."/>
            <person name="Voegtly L.J."/>
            <person name="Matveyev A.V."/>
            <person name="Teixeira M.M."/>
            <person name="Camargo E.P."/>
            <person name="Buck G.A."/>
        </authorList>
    </citation>
    <scope>NUCLEOTIDE SEQUENCE [LARGE SCALE GENOMIC DNA]</scope>
    <source>
        <strain evidence="2 3">TCC079E</strain>
    </source>
</reference>
<sequence length="882" mass="102745">MYANSLNFKNISILDVCNIPVGDVLIITSTSRQTNRVRNYIIEQIKQVKKTKELYKILPLNSWITETFDKLFFYSSNSVHECVFNHVCEQIIWDKVIKREESENYLVNYDQAASLAMKAKKLIIDMKLRIPNEFTNDEYERFSLWKKRYYKELRKLKAIDFDGVYDHVLEAFKNNKIVSPKYLIVFGFIEFSPRLIALLNSFLKNKTSVRLLSLSSRTVDNNYINTVCECSSFQQEWEQASLWIIEQISYKPKGVYAIIVPQLELKMPLVQRMAERYLNKYLLPFGFNISSSRSCLDWPIIDAAISWLKVVSSLSFYGYCDVVVLGKALLSGYVVDDIRLFARYSSVDLVLRSKYKKQIKLKEILEELGQCNLSQDLLVSVSRFGRELLSIDCWVSRIRLVLNDLAFPGERMLDSSAYQSLEAFEELFGDFLLLTTVFGKVTSVEVVKLFSDFVKKIFFQPKDNVLSRLEILDIEDSYGGSWDAVWVLGMNEDVFPFPPNQNPFVPSSILRSSNISRFTPEGQLFFSQKIYKSIIEGSAKIIFSYSVILDSQKSSLSSLISQNYYLMDVVNYKKRINKVDIEFINDEKGPVLDTENINKNTSVNILELQSRNPLWSFVRYRLGACRLKSYNDSDDYNSKRGILIHYTLEKFWSLAKDKSFLEKTSSVDLDILLNQCISEIYQNELIFYGEALCKLEMERTFYLLKKMLSIDILRKDFEVISTESEFVWEYKKLFLKIRVDRIDLLSNKKIAVIDYKTGKTIFSPEKDWNRERPVNLQVPFYSLVCKSYFDLDISSLIMIFLNSKEITIKGISDVDVGLSNIYVMHKFDDNQLWKSFILNLHKKILLIAEEYVNGEAYNKFSSPEDSMFCDVMPFLRLGLDEL</sequence>
<dbReference type="STRING" id="1208919.CDSE_0358"/>
<dbReference type="NCBIfam" id="TIGR03623">
    <property type="entry name" value="probable DNA repair protein"/>
    <property type="match status" value="1"/>
</dbReference>
<dbReference type="eggNOG" id="COG2887">
    <property type="taxonomic scope" value="Bacteria"/>
</dbReference>
<keyword evidence="3" id="KW-1185">Reference proteome</keyword>
<proteinExistence type="predicted"/>
<dbReference type="eggNOG" id="COG0210">
    <property type="taxonomic scope" value="Bacteria"/>
</dbReference>
<dbReference type="EMBL" id="CP003803">
    <property type="protein sequence ID" value="AGF46691.1"/>
    <property type="molecule type" value="Genomic_DNA"/>
</dbReference>